<sequence>MVRQIVDERGLAAGNITQAFFESTLSQAIAASERKEYYE</sequence>
<reference evidence="1" key="1">
    <citation type="submission" date="2013-12" db="EMBL/GenBank/DDBJ databases">
        <title>The Genome Sequence of Aphanomyces invadans NJM9701.</title>
        <authorList>
            <consortium name="The Broad Institute Genomics Platform"/>
            <person name="Russ C."/>
            <person name="Tyler B."/>
            <person name="van West P."/>
            <person name="Dieguez-Uribeondo J."/>
            <person name="Young S.K."/>
            <person name="Zeng Q."/>
            <person name="Gargeya S."/>
            <person name="Fitzgerald M."/>
            <person name="Abouelleil A."/>
            <person name="Alvarado L."/>
            <person name="Chapman S.B."/>
            <person name="Gainer-Dewar J."/>
            <person name="Goldberg J."/>
            <person name="Griggs A."/>
            <person name="Gujja S."/>
            <person name="Hansen M."/>
            <person name="Howarth C."/>
            <person name="Imamovic A."/>
            <person name="Ireland A."/>
            <person name="Larimer J."/>
            <person name="McCowan C."/>
            <person name="Murphy C."/>
            <person name="Pearson M."/>
            <person name="Poon T.W."/>
            <person name="Priest M."/>
            <person name="Roberts A."/>
            <person name="Saif S."/>
            <person name="Shea T."/>
            <person name="Sykes S."/>
            <person name="Wortman J."/>
            <person name="Nusbaum C."/>
            <person name="Birren B."/>
        </authorList>
    </citation>
    <scope>NUCLEOTIDE SEQUENCE [LARGE SCALE GENOMIC DNA]</scope>
    <source>
        <strain evidence="1">NJM9701</strain>
    </source>
</reference>
<dbReference type="EMBL" id="KI914286">
    <property type="protein sequence ID" value="ETV89845.1"/>
    <property type="molecule type" value="Genomic_DNA"/>
</dbReference>
<name>A0A024T7H7_9STRA</name>
<accession>A0A024T7H7</accession>
<organism evidence="1">
    <name type="scientific">Aphanomyces invadans</name>
    <dbReference type="NCBI Taxonomy" id="157072"/>
    <lineage>
        <taxon>Eukaryota</taxon>
        <taxon>Sar</taxon>
        <taxon>Stramenopiles</taxon>
        <taxon>Oomycota</taxon>
        <taxon>Saprolegniomycetes</taxon>
        <taxon>Saprolegniales</taxon>
        <taxon>Verrucalvaceae</taxon>
        <taxon>Aphanomyces</taxon>
    </lineage>
</organism>
<proteinExistence type="predicted"/>
<gene>
    <name evidence="1" type="ORF">H310_15316</name>
</gene>
<dbReference type="AlphaFoldDB" id="A0A024T7H7"/>
<dbReference type="GeneID" id="20092366"/>
<dbReference type="RefSeq" id="XP_008881523.1">
    <property type="nucleotide sequence ID" value="XM_008883301.1"/>
</dbReference>
<evidence type="ECO:0000313" key="1">
    <source>
        <dbReference type="EMBL" id="ETV89845.1"/>
    </source>
</evidence>
<protein>
    <submittedName>
        <fullName evidence="1">Uncharacterized protein</fullName>
    </submittedName>
</protein>
<dbReference type="VEuPathDB" id="FungiDB:H310_15316"/>